<feature type="transmembrane region" description="Helical" evidence="5">
    <location>
        <begin position="12"/>
        <end position="34"/>
    </location>
</feature>
<evidence type="ECO:0000256" key="5">
    <source>
        <dbReference type="SAM" id="Phobius"/>
    </source>
</evidence>
<feature type="transmembrane region" description="Helical" evidence="5">
    <location>
        <begin position="205"/>
        <end position="231"/>
    </location>
</feature>
<dbReference type="RefSeq" id="XP_018024342.1">
    <property type="nucleotide sequence ID" value="XM_018168853.2"/>
</dbReference>
<reference evidence="7" key="1">
    <citation type="submission" date="2025-08" db="UniProtKB">
        <authorList>
            <consortium name="RefSeq"/>
        </authorList>
    </citation>
    <scope>IDENTIFICATION</scope>
    <source>
        <tissue evidence="7">Whole organism</tissue>
    </source>
</reference>
<evidence type="ECO:0000313" key="7">
    <source>
        <dbReference type="RefSeq" id="XP_018024342.1"/>
    </source>
</evidence>
<accession>A0A8B7PFH4</accession>
<dbReference type="Proteomes" id="UP000694843">
    <property type="component" value="Unplaced"/>
</dbReference>
<keyword evidence="2 5" id="KW-0812">Transmembrane</keyword>
<evidence type="ECO:0000256" key="2">
    <source>
        <dbReference type="ARBA" id="ARBA00022692"/>
    </source>
</evidence>
<name>A0A8B7PFH4_HYAAZ</name>
<feature type="transmembrane region" description="Helical" evidence="5">
    <location>
        <begin position="54"/>
        <end position="74"/>
    </location>
</feature>
<dbReference type="InterPro" id="IPR008952">
    <property type="entry name" value="Tetraspanin_EC2_sf"/>
</dbReference>
<protein>
    <submittedName>
        <fullName evidence="7">23 kDa integral membrane protein</fullName>
    </submittedName>
</protein>
<dbReference type="KEGG" id="hazt:108680094"/>
<comment type="subcellular location">
    <subcellularLocation>
        <location evidence="1">Membrane</location>
        <topology evidence="1">Multi-pass membrane protein</topology>
    </subcellularLocation>
</comment>
<dbReference type="OrthoDB" id="6395640at2759"/>
<sequence length="239" mass="25604">MGCITGIVAKSFLIAFNVVVAVAALIVLTLASIVQSTLEGYGHDIPQDAHDVCIGLISASTFIICLGALGVVVSCCCGNKLFLYTYFVLGVILVVITLVFAGMGATDLKNEEYTTYIRTQMENDTKNYNFVAPGDYEASIDKIYTENQCCGVDYFSTSYPTGKLPAGCCKDTIDVQGTICKGTAESGKIYTQGCWEKFTDDVIDMAAATVNFAIFFGVLLFALLTSTCLCVKCTDAMPI</sequence>
<gene>
    <name evidence="7" type="primary">LOC108680094</name>
</gene>
<dbReference type="SUPFAM" id="SSF48652">
    <property type="entry name" value="Tetraspanin"/>
    <property type="match status" value="1"/>
</dbReference>
<dbReference type="InterPro" id="IPR018499">
    <property type="entry name" value="Tetraspanin/Peripherin"/>
</dbReference>
<evidence type="ECO:0000256" key="3">
    <source>
        <dbReference type="ARBA" id="ARBA00022989"/>
    </source>
</evidence>
<dbReference type="Pfam" id="PF00335">
    <property type="entry name" value="Tetraspanin"/>
    <property type="match status" value="1"/>
</dbReference>
<dbReference type="AlphaFoldDB" id="A0A8B7PFH4"/>
<evidence type="ECO:0000256" key="1">
    <source>
        <dbReference type="ARBA" id="ARBA00004141"/>
    </source>
</evidence>
<evidence type="ECO:0000313" key="6">
    <source>
        <dbReference type="Proteomes" id="UP000694843"/>
    </source>
</evidence>
<proteinExistence type="predicted"/>
<keyword evidence="6" id="KW-1185">Reference proteome</keyword>
<keyword evidence="4 5" id="KW-0472">Membrane</keyword>
<dbReference type="GO" id="GO:0016020">
    <property type="term" value="C:membrane"/>
    <property type="evidence" value="ECO:0007669"/>
    <property type="project" value="UniProtKB-SubCell"/>
</dbReference>
<evidence type="ECO:0000256" key="4">
    <source>
        <dbReference type="ARBA" id="ARBA00023136"/>
    </source>
</evidence>
<dbReference type="GeneID" id="108680094"/>
<keyword evidence="3 5" id="KW-1133">Transmembrane helix</keyword>
<feature type="transmembrane region" description="Helical" evidence="5">
    <location>
        <begin position="81"/>
        <end position="103"/>
    </location>
</feature>
<dbReference type="PANTHER" id="PTHR19282">
    <property type="entry name" value="TETRASPANIN"/>
    <property type="match status" value="1"/>
</dbReference>
<dbReference type="Gene3D" id="1.10.1450.10">
    <property type="entry name" value="Tetraspanin"/>
    <property type="match status" value="1"/>
</dbReference>
<organism evidence="6 7">
    <name type="scientific">Hyalella azteca</name>
    <name type="common">Amphipod</name>
    <dbReference type="NCBI Taxonomy" id="294128"/>
    <lineage>
        <taxon>Eukaryota</taxon>
        <taxon>Metazoa</taxon>
        <taxon>Ecdysozoa</taxon>
        <taxon>Arthropoda</taxon>
        <taxon>Crustacea</taxon>
        <taxon>Multicrustacea</taxon>
        <taxon>Malacostraca</taxon>
        <taxon>Eumalacostraca</taxon>
        <taxon>Peracarida</taxon>
        <taxon>Amphipoda</taxon>
        <taxon>Senticaudata</taxon>
        <taxon>Talitrida</taxon>
        <taxon>Talitroidea</taxon>
        <taxon>Hyalellidae</taxon>
        <taxon>Hyalella</taxon>
    </lineage>
</organism>